<comment type="caution">
    <text evidence="1">The sequence shown here is derived from an EMBL/GenBank/DDBJ whole genome shotgun (WGS) entry which is preliminary data.</text>
</comment>
<evidence type="ECO:0000313" key="2">
    <source>
        <dbReference type="Proteomes" id="UP000887116"/>
    </source>
</evidence>
<dbReference type="Proteomes" id="UP000887116">
    <property type="component" value="Unassembled WGS sequence"/>
</dbReference>
<proteinExistence type="predicted"/>
<accession>A0A8X6L8M9</accession>
<dbReference type="AlphaFoldDB" id="A0A8X6L8M9"/>
<dbReference type="EMBL" id="BMAO01025024">
    <property type="protein sequence ID" value="GFQ99576.1"/>
    <property type="molecule type" value="Genomic_DNA"/>
</dbReference>
<organism evidence="1 2">
    <name type="scientific">Trichonephila clavata</name>
    <name type="common">Joro spider</name>
    <name type="synonym">Nephila clavata</name>
    <dbReference type="NCBI Taxonomy" id="2740835"/>
    <lineage>
        <taxon>Eukaryota</taxon>
        <taxon>Metazoa</taxon>
        <taxon>Ecdysozoa</taxon>
        <taxon>Arthropoda</taxon>
        <taxon>Chelicerata</taxon>
        <taxon>Arachnida</taxon>
        <taxon>Araneae</taxon>
        <taxon>Araneomorphae</taxon>
        <taxon>Entelegynae</taxon>
        <taxon>Araneoidea</taxon>
        <taxon>Nephilidae</taxon>
        <taxon>Trichonephila</taxon>
    </lineage>
</organism>
<sequence length="70" mass="7870">MSTEMNSQSPGVKMDEAQAPARLCPSLEAKFQQASWKIQHLYSLIYARRALGTVTVPAREDRGIDLTEYI</sequence>
<evidence type="ECO:0000313" key="1">
    <source>
        <dbReference type="EMBL" id="GFQ99576.1"/>
    </source>
</evidence>
<name>A0A8X6L8M9_TRICU</name>
<reference evidence="1" key="1">
    <citation type="submission" date="2020-07" db="EMBL/GenBank/DDBJ databases">
        <title>Multicomponent nature underlies the extraordinary mechanical properties of spider dragline silk.</title>
        <authorList>
            <person name="Kono N."/>
            <person name="Nakamura H."/>
            <person name="Mori M."/>
            <person name="Yoshida Y."/>
            <person name="Ohtoshi R."/>
            <person name="Malay A.D."/>
            <person name="Moran D.A.P."/>
            <person name="Tomita M."/>
            <person name="Numata K."/>
            <person name="Arakawa K."/>
        </authorList>
    </citation>
    <scope>NUCLEOTIDE SEQUENCE</scope>
</reference>
<dbReference type="OrthoDB" id="10324343at2759"/>
<protein>
    <submittedName>
        <fullName evidence="1">Uncharacterized protein</fullName>
    </submittedName>
</protein>
<gene>
    <name evidence="1" type="ORF">TNCT_679431</name>
</gene>
<keyword evidence="2" id="KW-1185">Reference proteome</keyword>